<evidence type="ECO:0000256" key="3">
    <source>
        <dbReference type="ARBA" id="ARBA00022630"/>
    </source>
</evidence>
<reference evidence="7" key="2">
    <citation type="journal article" date="2014" name="ISME J.">
        <title>Microbial stratification in low pH oxic and suboxic macroscopic growths along an acid mine drainage.</title>
        <authorList>
            <person name="Mendez-Garcia C."/>
            <person name="Mesa V."/>
            <person name="Sprenger R.R."/>
            <person name="Richter M."/>
            <person name="Diez M.S."/>
            <person name="Solano J."/>
            <person name="Bargiela R."/>
            <person name="Golyshina O.V."/>
            <person name="Manteca A."/>
            <person name="Ramos J.L."/>
            <person name="Gallego J.R."/>
            <person name="Llorente I."/>
            <person name="Martins Dos Santos V.A."/>
            <person name="Jensen O.N."/>
            <person name="Pelaez A.I."/>
            <person name="Sanchez J."/>
            <person name="Ferrer M."/>
        </authorList>
    </citation>
    <scope>NUCLEOTIDE SEQUENCE</scope>
</reference>
<dbReference type="Pfam" id="PF01266">
    <property type="entry name" value="DAO"/>
    <property type="match status" value="1"/>
</dbReference>
<comment type="caution">
    <text evidence="7">The sequence shown here is derived from an EMBL/GenBank/DDBJ whole genome shotgun (WGS) entry which is preliminary data.</text>
</comment>
<dbReference type="GO" id="GO:0004368">
    <property type="term" value="F:glycerol-3-phosphate dehydrogenase (quinone) activity"/>
    <property type="evidence" value="ECO:0007669"/>
    <property type="project" value="InterPro"/>
</dbReference>
<comment type="similarity">
    <text evidence="2">Belongs to the FAD-dependent glycerol-3-phosphate dehydrogenase family.</text>
</comment>
<dbReference type="Gene3D" id="3.30.9.10">
    <property type="entry name" value="D-Amino Acid Oxidase, subunit A, domain 2"/>
    <property type="match status" value="1"/>
</dbReference>
<evidence type="ECO:0000256" key="2">
    <source>
        <dbReference type="ARBA" id="ARBA00007330"/>
    </source>
</evidence>
<feature type="domain" description="FAD dependent oxidoreductase" evidence="6">
    <location>
        <begin position="1"/>
        <end position="296"/>
    </location>
</feature>
<evidence type="ECO:0000259" key="6">
    <source>
        <dbReference type="Pfam" id="PF01266"/>
    </source>
</evidence>
<gene>
    <name evidence="7" type="ORF">B1B_13876</name>
</gene>
<dbReference type="AlphaFoldDB" id="T0Z5K5"/>
<sequence length="297" mass="32217">MGAGVANALSQAGISVILVDKGDFASGTSSKSSKLIHGGLRYLAQGRIGLTRSLLNERNYLVKHTRAVKEEAFDILVGRNQFGKLSIRLGLILYGLLGGGKPSRFKKNDGLYPDEVDGYFTYADCVTDDSYLTILNVVSAHQNGAICLNYVSCLGMEKKEKGITAKLQDILTGDVFDVDSSIIINCAGAWITSLLPEALLDSKSIRMSKGIHLIYSRNAFSGDHAVAFKSPIDGRQMFVIPREKVVIIGTTDTFTDSPSDLTVKPDERDYVIKSCSFVSRLFSSVSPIGEYAGIRTL</sequence>
<dbReference type="Gene3D" id="3.50.50.60">
    <property type="entry name" value="FAD/NAD(P)-binding domain"/>
    <property type="match status" value="1"/>
</dbReference>
<accession>T0Z5K5</accession>
<name>T0Z5K5_9ZZZZ</name>
<organism evidence="7">
    <name type="scientific">mine drainage metagenome</name>
    <dbReference type="NCBI Taxonomy" id="410659"/>
    <lineage>
        <taxon>unclassified sequences</taxon>
        <taxon>metagenomes</taxon>
        <taxon>ecological metagenomes</taxon>
    </lineage>
</organism>
<dbReference type="SUPFAM" id="SSF54373">
    <property type="entry name" value="FAD-linked reductases, C-terminal domain"/>
    <property type="match status" value="1"/>
</dbReference>
<keyword evidence="3" id="KW-0285">Flavoprotein</keyword>
<dbReference type="InterPro" id="IPR006076">
    <property type="entry name" value="FAD-dep_OxRdtase"/>
</dbReference>
<feature type="non-terminal residue" evidence="7">
    <location>
        <position position="297"/>
    </location>
</feature>
<dbReference type="SUPFAM" id="SSF51905">
    <property type="entry name" value="FAD/NAD(P)-binding domain"/>
    <property type="match status" value="1"/>
</dbReference>
<proteinExistence type="inferred from homology"/>
<evidence type="ECO:0000256" key="5">
    <source>
        <dbReference type="ARBA" id="ARBA00023002"/>
    </source>
</evidence>
<dbReference type="PANTHER" id="PTHR11985:SF35">
    <property type="entry name" value="ANAEROBIC GLYCEROL-3-PHOSPHATE DEHYDROGENASE SUBUNIT A"/>
    <property type="match status" value="1"/>
</dbReference>
<keyword evidence="4" id="KW-0274">FAD</keyword>
<evidence type="ECO:0000256" key="1">
    <source>
        <dbReference type="ARBA" id="ARBA00001974"/>
    </source>
</evidence>
<dbReference type="InterPro" id="IPR000447">
    <property type="entry name" value="G3P_DH_FAD-dep"/>
</dbReference>
<dbReference type="InterPro" id="IPR036188">
    <property type="entry name" value="FAD/NAD-bd_sf"/>
</dbReference>
<dbReference type="EMBL" id="AUZY01009148">
    <property type="protein sequence ID" value="EQD43321.1"/>
    <property type="molecule type" value="Genomic_DNA"/>
</dbReference>
<comment type="cofactor">
    <cofactor evidence="1">
        <name>FAD</name>
        <dbReference type="ChEBI" id="CHEBI:57692"/>
    </cofactor>
</comment>
<reference evidence="7" key="1">
    <citation type="submission" date="2013-08" db="EMBL/GenBank/DDBJ databases">
        <authorList>
            <person name="Mendez C."/>
            <person name="Richter M."/>
            <person name="Ferrer M."/>
            <person name="Sanchez J."/>
        </authorList>
    </citation>
    <scope>NUCLEOTIDE SEQUENCE</scope>
</reference>
<dbReference type="GO" id="GO:0046168">
    <property type="term" value="P:glycerol-3-phosphate catabolic process"/>
    <property type="evidence" value="ECO:0007669"/>
    <property type="project" value="TreeGrafter"/>
</dbReference>
<evidence type="ECO:0000313" key="7">
    <source>
        <dbReference type="EMBL" id="EQD43321.1"/>
    </source>
</evidence>
<keyword evidence="5" id="KW-0560">Oxidoreductase</keyword>
<protein>
    <submittedName>
        <fullName evidence="7">Aerobic glycerol-3-phosphate dehydrogenase</fullName>
    </submittedName>
</protein>
<evidence type="ECO:0000256" key="4">
    <source>
        <dbReference type="ARBA" id="ARBA00022827"/>
    </source>
</evidence>
<dbReference type="PANTHER" id="PTHR11985">
    <property type="entry name" value="GLYCEROL-3-PHOSPHATE DEHYDROGENASE"/>
    <property type="match status" value="1"/>
</dbReference>